<evidence type="ECO:0000313" key="3">
    <source>
        <dbReference type="EMBL" id="KAG7558296.1"/>
    </source>
</evidence>
<evidence type="ECO:0000259" key="2">
    <source>
        <dbReference type="PROSITE" id="PS51184"/>
    </source>
</evidence>
<dbReference type="InterPro" id="IPR003347">
    <property type="entry name" value="JmjC_dom"/>
</dbReference>
<dbReference type="Pfam" id="PF13621">
    <property type="entry name" value="Cupin_8"/>
    <property type="match status" value="1"/>
</dbReference>
<dbReference type="EMBL" id="JABELV010000046">
    <property type="protein sequence ID" value="KAG7558296.1"/>
    <property type="molecule type" value="Genomic_DNA"/>
</dbReference>
<proteinExistence type="predicted"/>
<protein>
    <recommendedName>
        <fullName evidence="2">JmjC domain-containing protein</fullName>
    </recommendedName>
</protein>
<gene>
    <name evidence="3" type="ORF">FFLO_02766</name>
</gene>
<reference evidence="3" key="1">
    <citation type="submission" date="2020-04" db="EMBL/GenBank/DDBJ databases">
        <title>Analysis of mating type loci in Filobasidium floriforme.</title>
        <authorList>
            <person name="Nowrousian M."/>
        </authorList>
    </citation>
    <scope>NUCLEOTIDE SEQUENCE</scope>
    <source>
        <strain evidence="3">CBS 6242</strain>
    </source>
</reference>
<dbReference type="PROSITE" id="PS51184">
    <property type="entry name" value="JMJC"/>
    <property type="match status" value="1"/>
</dbReference>
<dbReference type="PANTHER" id="PTHR12461">
    <property type="entry name" value="HYPOXIA-INDUCIBLE FACTOR 1 ALPHA INHIBITOR-RELATED"/>
    <property type="match status" value="1"/>
</dbReference>
<evidence type="ECO:0000256" key="1">
    <source>
        <dbReference type="SAM" id="MobiDB-lite"/>
    </source>
</evidence>
<name>A0A8K0JND1_9TREE</name>
<dbReference type="SMART" id="SM00558">
    <property type="entry name" value="JmjC"/>
    <property type="match status" value="1"/>
</dbReference>
<feature type="region of interest" description="Disordered" evidence="1">
    <location>
        <begin position="354"/>
        <end position="388"/>
    </location>
</feature>
<evidence type="ECO:0000313" key="4">
    <source>
        <dbReference type="Proteomes" id="UP000812966"/>
    </source>
</evidence>
<feature type="domain" description="JmjC" evidence="2">
    <location>
        <begin position="165"/>
        <end position="344"/>
    </location>
</feature>
<sequence>MDPEAYDRAIKLVQDYHDHVERYDVEHERIESDDMLGMMRVLMEARPRLIKGMDGLADGTDQPGSSSQRTSTAGFRFWGRQGLSSVLGESKVSIAITPNGLADSVQYDEETKKAYFAMPLTEKMTVNELFRKIDDQDDTDVCYLQSQNGNIWDRFKEEEEDDPPELSRFQEYVLRGPRVMQKLGKEPDAVNLWVGTSKSTTTLHKDPYDNLYQVLSGSKTFTLLSPIEGFLLNPTFYPTATYERTPDSSLRLVPDPIPPSSTLGGSRGVPWTTIDPTSLSSSDRASRALRPTTIVVREGGWSYLPANWWHHVQQAEGDEGICVAVNHWYDAPFRPDVYAMEQFILKALGRGDLAAADDDDDDSEGSEQGEGDDDEDTQSEQSCWSCNR</sequence>
<dbReference type="InterPro" id="IPR041667">
    <property type="entry name" value="Cupin_8"/>
</dbReference>
<dbReference type="SUPFAM" id="SSF51197">
    <property type="entry name" value="Clavaminate synthase-like"/>
    <property type="match status" value="1"/>
</dbReference>
<dbReference type="PANTHER" id="PTHR12461:SF99">
    <property type="entry name" value="BIFUNCTIONAL PEPTIDASE AND (3S)-LYSYL HYDROXYLASE JMJD7"/>
    <property type="match status" value="1"/>
</dbReference>
<keyword evidence="4" id="KW-1185">Reference proteome</keyword>
<organism evidence="3 4">
    <name type="scientific">Filobasidium floriforme</name>
    <dbReference type="NCBI Taxonomy" id="5210"/>
    <lineage>
        <taxon>Eukaryota</taxon>
        <taxon>Fungi</taxon>
        <taxon>Dikarya</taxon>
        <taxon>Basidiomycota</taxon>
        <taxon>Agaricomycotina</taxon>
        <taxon>Tremellomycetes</taxon>
        <taxon>Filobasidiales</taxon>
        <taxon>Filobasidiaceae</taxon>
        <taxon>Filobasidium</taxon>
    </lineage>
</organism>
<feature type="region of interest" description="Disordered" evidence="1">
    <location>
        <begin position="258"/>
        <end position="285"/>
    </location>
</feature>
<accession>A0A8K0JND1</accession>
<dbReference type="Gene3D" id="2.60.120.10">
    <property type="entry name" value="Jelly Rolls"/>
    <property type="match status" value="1"/>
</dbReference>
<comment type="caution">
    <text evidence="3">The sequence shown here is derived from an EMBL/GenBank/DDBJ whole genome shotgun (WGS) entry which is preliminary data.</text>
</comment>
<dbReference type="AlphaFoldDB" id="A0A8K0JND1"/>
<dbReference type="Proteomes" id="UP000812966">
    <property type="component" value="Unassembled WGS sequence"/>
</dbReference>
<dbReference type="InterPro" id="IPR014710">
    <property type="entry name" value="RmlC-like_jellyroll"/>
</dbReference>
<feature type="compositionally biased region" description="Acidic residues" evidence="1">
    <location>
        <begin position="355"/>
        <end position="378"/>
    </location>
</feature>